<evidence type="ECO:0000313" key="3">
    <source>
        <dbReference type="EMBL" id="KAL0065126.1"/>
    </source>
</evidence>
<evidence type="ECO:0000313" key="4">
    <source>
        <dbReference type="Proteomes" id="UP001437256"/>
    </source>
</evidence>
<accession>A0ABR2ZU55</accession>
<feature type="compositionally biased region" description="Acidic residues" evidence="1">
    <location>
        <begin position="123"/>
        <end position="132"/>
    </location>
</feature>
<comment type="caution">
    <text evidence="3">The sequence shown here is derived from an EMBL/GenBank/DDBJ whole genome shotgun (WGS) entry which is preliminary data.</text>
</comment>
<dbReference type="InterPro" id="IPR002068">
    <property type="entry name" value="A-crystallin/Hsp20_dom"/>
</dbReference>
<dbReference type="Proteomes" id="UP001437256">
    <property type="component" value="Unassembled WGS sequence"/>
</dbReference>
<dbReference type="CDD" id="cd06464">
    <property type="entry name" value="ACD_sHsps-like"/>
    <property type="match status" value="1"/>
</dbReference>
<sequence>MPPHSSSQSRRPTTTKLSPADRRLTAEKDLITPHTNSPTRITVPATGDFVNYRDDYERLPPVVEPSVSNSRSLSHEMAEFSLSEDRVPLIEDQELDSVWEFIRQKKEKRMAKETPKVQSLQDPPEEEAEEFSQLDIPAAPEIPRESPKPESSSKKIRKQRSFTSFRESADGRELVAFIDVQGCNKQDVHVSYQRHRLVVTWWWEDFEEWEEDGCVMRERIIHNFQRALPLPEGTKFKEIRCAMNGRHLVLKYPNSRSFRVENVTVDSRGSVRS</sequence>
<organism evidence="3 4">
    <name type="scientific">Marasmius tenuissimus</name>
    <dbReference type="NCBI Taxonomy" id="585030"/>
    <lineage>
        <taxon>Eukaryota</taxon>
        <taxon>Fungi</taxon>
        <taxon>Dikarya</taxon>
        <taxon>Basidiomycota</taxon>
        <taxon>Agaricomycotina</taxon>
        <taxon>Agaricomycetes</taxon>
        <taxon>Agaricomycetidae</taxon>
        <taxon>Agaricales</taxon>
        <taxon>Marasmiineae</taxon>
        <taxon>Marasmiaceae</taxon>
        <taxon>Marasmius</taxon>
    </lineage>
</organism>
<feature type="compositionally biased region" description="Basic and acidic residues" evidence="1">
    <location>
        <begin position="19"/>
        <end position="31"/>
    </location>
</feature>
<evidence type="ECO:0000256" key="1">
    <source>
        <dbReference type="SAM" id="MobiDB-lite"/>
    </source>
</evidence>
<gene>
    <name evidence="3" type="ORF">AAF712_007962</name>
</gene>
<dbReference type="SUPFAM" id="SSF49764">
    <property type="entry name" value="HSP20-like chaperones"/>
    <property type="match status" value="1"/>
</dbReference>
<feature type="compositionally biased region" description="Polar residues" evidence="1">
    <location>
        <begin position="1"/>
        <end position="17"/>
    </location>
</feature>
<dbReference type="InterPro" id="IPR008978">
    <property type="entry name" value="HSP20-like_chaperone"/>
</dbReference>
<dbReference type="Pfam" id="PF00011">
    <property type="entry name" value="HSP20"/>
    <property type="match status" value="1"/>
</dbReference>
<feature type="domain" description="SHSP" evidence="2">
    <location>
        <begin position="177"/>
        <end position="253"/>
    </location>
</feature>
<feature type="compositionally biased region" description="Basic and acidic residues" evidence="1">
    <location>
        <begin position="142"/>
        <end position="153"/>
    </location>
</feature>
<name>A0ABR2ZU55_9AGAR</name>
<evidence type="ECO:0000259" key="2">
    <source>
        <dbReference type="Pfam" id="PF00011"/>
    </source>
</evidence>
<reference evidence="3 4" key="1">
    <citation type="submission" date="2024-05" db="EMBL/GenBank/DDBJ databases">
        <title>A draft genome resource for the thread blight pathogen Marasmius tenuissimus strain MS-2.</title>
        <authorList>
            <person name="Yulfo-Soto G.E."/>
            <person name="Baruah I.K."/>
            <person name="Amoako-Attah I."/>
            <person name="Bukari Y."/>
            <person name="Meinhardt L.W."/>
            <person name="Bailey B.A."/>
            <person name="Cohen S.P."/>
        </authorList>
    </citation>
    <scope>NUCLEOTIDE SEQUENCE [LARGE SCALE GENOMIC DNA]</scope>
    <source>
        <strain evidence="3 4">MS-2</strain>
    </source>
</reference>
<protein>
    <recommendedName>
        <fullName evidence="2">SHSP domain-containing protein</fullName>
    </recommendedName>
</protein>
<feature type="region of interest" description="Disordered" evidence="1">
    <location>
        <begin position="1"/>
        <end position="43"/>
    </location>
</feature>
<feature type="region of interest" description="Disordered" evidence="1">
    <location>
        <begin position="110"/>
        <end position="164"/>
    </location>
</feature>
<proteinExistence type="predicted"/>
<keyword evidence="4" id="KW-1185">Reference proteome</keyword>
<dbReference type="EMBL" id="JBBXMP010000052">
    <property type="protein sequence ID" value="KAL0065126.1"/>
    <property type="molecule type" value="Genomic_DNA"/>
</dbReference>
<dbReference type="Gene3D" id="2.60.40.790">
    <property type="match status" value="1"/>
</dbReference>